<organism evidence="2 3">
    <name type="scientific">Streptomyces physcomitrii</name>
    <dbReference type="NCBI Taxonomy" id="2724184"/>
    <lineage>
        <taxon>Bacteria</taxon>
        <taxon>Bacillati</taxon>
        <taxon>Actinomycetota</taxon>
        <taxon>Actinomycetes</taxon>
        <taxon>Kitasatosporales</taxon>
        <taxon>Streptomycetaceae</taxon>
        <taxon>Streptomyces</taxon>
    </lineage>
</organism>
<feature type="compositionally biased region" description="Low complexity" evidence="1">
    <location>
        <begin position="1"/>
        <end position="12"/>
    </location>
</feature>
<reference evidence="2 3" key="1">
    <citation type="submission" date="2020-04" db="EMBL/GenBank/DDBJ databases">
        <title>Phylogenetic Diversity and Antibacterial Activity against Ralstonia solanacearum of Endophytic Actinomycete Isolated from Moss.</title>
        <authorList>
            <person name="Zhuang X."/>
        </authorList>
    </citation>
    <scope>NUCLEOTIDE SEQUENCE [LARGE SCALE GENOMIC DNA]</scope>
    <source>
        <strain evidence="2 3">LD120</strain>
    </source>
</reference>
<dbReference type="Proteomes" id="UP000772196">
    <property type="component" value="Unassembled WGS sequence"/>
</dbReference>
<proteinExistence type="predicted"/>
<protein>
    <submittedName>
        <fullName evidence="2">Uncharacterized protein</fullName>
    </submittedName>
</protein>
<dbReference type="EMBL" id="JAAWWP010000008">
    <property type="protein sequence ID" value="NKI42696.1"/>
    <property type="molecule type" value="Genomic_DNA"/>
</dbReference>
<feature type="region of interest" description="Disordered" evidence="1">
    <location>
        <begin position="1"/>
        <end position="22"/>
    </location>
</feature>
<gene>
    <name evidence="2" type="ORF">HFV08_15920</name>
</gene>
<dbReference type="RefSeq" id="WP_168539990.1">
    <property type="nucleotide sequence ID" value="NZ_JAAWWP010000008.1"/>
</dbReference>
<name>A0ABX1H2X0_9ACTN</name>
<evidence type="ECO:0000313" key="2">
    <source>
        <dbReference type="EMBL" id="NKI42696.1"/>
    </source>
</evidence>
<sequence length="150" mass="16119">MPLPEPLSESSPLPSPGSPVHEAATALRTALAGHRLEGFPVPYADRDRIYLGEVPVPTADRLATLLGAEPAPIRADLPDWPEGRRIVQRVRDAVRAPVGGEFVDIDFWPYCPRCDEDPVVTLGSLSPVAARDLGRVLRTRTGSAATVHDG</sequence>
<comment type="caution">
    <text evidence="2">The sequence shown here is derived from an EMBL/GenBank/DDBJ whole genome shotgun (WGS) entry which is preliminary data.</text>
</comment>
<evidence type="ECO:0000256" key="1">
    <source>
        <dbReference type="SAM" id="MobiDB-lite"/>
    </source>
</evidence>
<keyword evidence="3" id="KW-1185">Reference proteome</keyword>
<accession>A0ABX1H2X0</accession>
<evidence type="ECO:0000313" key="3">
    <source>
        <dbReference type="Proteomes" id="UP000772196"/>
    </source>
</evidence>